<feature type="region of interest" description="Disordered" evidence="1">
    <location>
        <begin position="1488"/>
        <end position="1521"/>
    </location>
</feature>
<feature type="compositionally biased region" description="Acidic residues" evidence="1">
    <location>
        <begin position="1778"/>
        <end position="1789"/>
    </location>
</feature>
<feature type="compositionally biased region" description="Basic and acidic residues" evidence="1">
    <location>
        <begin position="382"/>
        <end position="395"/>
    </location>
</feature>
<feature type="compositionally biased region" description="Polar residues" evidence="1">
    <location>
        <begin position="2225"/>
        <end position="2249"/>
    </location>
</feature>
<dbReference type="PANTHER" id="PTHR48125:SF10">
    <property type="entry name" value="OS12G0136300 PROTEIN"/>
    <property type="match status" value="1"/>
</dbReference>
<feature type="compositionally biased region" description="Basic and acidic residues" evidence="1">
    <location>
        <begin position="355"/>
        <end position="367"/>
    </location>
</feature>
<feature type="compositionally biased region" description="Acidic residues" evidence="1">
    <location>
        <begin position="1701"/>
        <end position="1710"/>
    </location>
</feature>
<evidence type="ECO:0000313" key="2">
    <source>
        <dbReference type="EMBL" id="PPR02131.1"/>
    </source>
</evidence>
<feature type="compositionally biased region" description="Low complexity" evidence="1">
    <location>
        <begin position="1369"/>
        <end position="1386"/>
    </location>
</feature>
<evidence type="ECO:0000313" key="3">
    <source>
        <dbReference type="Proteomes" id="UP000284706"/>
    </source>
</evidence>
<feature type="compositionally biased region" description="Basic and acidic residues" evidence="1">
    <location>
        <begin position="1985"/>
        <end position="1996"/>
    </location>
</feature>
<feature type="compositionally biased region" description="Acidic residues" evidence="1">
    <location>
        <begin position="832"/>
        <end position="847"/>
    </location>
</feature>
<feature type="compositionally biased region" description="Acidic residues" evidence="1">
    <location>
        <begin position="861"/>
        <end position="880"/>
    </location>
</feature>
<feature type="compositionally biased region" description="Acidic residues" evidence="1">
    <location>
        <begin position="370"/>
        <end position="381"/>
    </location>
</feature>
<feature type="region of interest" description="Disordered" evidence="1">
    <location>
        <begin position="1"/>
        <end position="42"/>
    </location>
</feature>
<feature type="compositionally biased region" description="Low complexity" evidence="1">
    <location>
        <begin position="1012"/>
        <end position="1023"/>
    </location>
</feature>
<organism evidence="2 3">
    <name type="scientific">Gymnopilus dilepis</name>
    <dbReference type="NCBI Taxonomy" id="231916"/>
    <lineage>
        <taxon>Eukaryota</taxon>
        <taxon>Fungi</taxon>
        <taxon>Dikarya</taxon>
        <taxon>Basidiomycota</taxon>
        <taxon>Agaricomycotina</taxon>
        <taxon>Agaricomycetes</taxon>
        <taxon>Agaricomycetidae</taxon>
        <taxon>Agaricales</taxon>
        <taxon>Agaricineae</taxon>
        <taxon>Hymenogastraceae</taxon>
        <taxon>Gymnopilus</taxon>
    </lineage>
</organism>
<feature type="compositionally biased region" description="Low complexity" evidence="1">
    <location>
        <begin position="413"/>
        <end position="426"/>
    </location>
</feature>
<reference evidence="2 3" key="1">
    <citation type="journal article" date="2018" name="Evol. Lett.">
        <title>Horizontal gene cluster transfer increased hallucinogenic mushroom diversity.</title>
        <authorList>
            <person name="Reynolds H.T."/>
            <person name="Vijayakumar V."/>
            <person name="Gluck-Thaler E."/>
            <person name="Korotkin H.B."/>
            <person name="Matheny P.B."/>
            <person name="Slot J.C."/>
        </authorList>
    </citation>
    <scope>NUCLEOTIDE SEQUENCE [LARGE SCALE GENOMIC DNA]</scope>
    <source>
        <strain evidence="2 3">SRW20</strain>
    </source>
</reference>
<feature type="compositionally biased region" description="Acidic residues" evidence="1">
    <location>
        <begin position="1455"/>
        <end position="1471"/>
    </location>
</feature>
<feature type="region of interest" description="Disordered" evidence="1">
    <location>
        <begin position="1058"/>
        <end position="1428"/>
    </location>
</feature>
<protein>
    <submittedName>
        <fullName evidence="2">Uncharacterized protein</fullName>
    </submittedName>
</protein>
<feature type="compositionally biased region" description="Low complexity" evidence="1">
    <location>
        <begin position="1189"/>
        <end position="1207"/>
    </location>
</feature>
<feature type="compositionally biased region" description="Acidic residues" evidence="1">
    <location>
        <begin position="317"/>
        <end position="341"/>
    </location>
</feature>
<feature type="compositionally biased region" description="Acidic residues" evidence="1">
    <location>
        <begin position="1274"/>
        <end position="1298"/>
    </location>
</feature>
<feature type="compositionally biased region" description="Acidic residues" evidence="1">
    <location>
        <begin position="230"/>
        <end position="242"/>
    </location>
</feature>
<feature type="region of interest" description="Disordered" evidence="1">
    <location>
        <begin position="483"/>
        <end position="644"/>
    </location>
</feature>
<feature type="compositionally biased region" description="Basic and acidic residues" evidence="1">
    <location>
        <begin position="79"/>
        <end position="99"/>
    </location>
</feature>
<feature type="compositionally biased region" description="Basic and acidic residues" evidence="1">
    <location>
        <begin position="1058"/>
        <end position="1068"/>
    </location>
</feature>
<feature type="compositionally biased region" description="Low complexity" evidence="1">
    <location>
        <begin position="2098"/>
        <end position="2116"/>
    </location>
</feature>
<feature type="region of interest" description="Disordered" evidence="1">
    <location>
        <begin position="2352"/>
        <end position="2537"/>
    </location>
</feature>
<feature type="compositionally biased region" description="Low complexity" evidence="1">
    <location>
        <begin position="780"/>
        <end position="831"/>
    </location>
</feature>
<feature type="compositionally biased region" description="Acidic residues" evidence="1">
    <location>
        <begin position="1306"/>
        <end position="1315"/>
    </location>
</feature>
<feature type="compositionally biased region" description="Acidic residues" evidence="1">
    <location>
        <begin position="532"/>
        <end position="544"/>
    </location>
</feature>
<feature type="compositionally biased region" description="Acidic residues" evidence="1">
    <location>
        <begin position="1566"/>
        <end position="1583"/>
    </location>
</feature>
<feature type="compositionally biased region" description="Acidic residues" evidence="1">
    <location>
        <begin position="282"/>
        <end position="294"/>
    </location>
</feature>
<feature type="compositionally biased region" description="Acidic residues" evidence="1">
    <location>
        <begin position="113"/>
        <end position="127"/>
    </location>
</feature>
<feature type="compositionally biased region" description="Acidic residues" evidence="1">
    <location>
        <begin position="967"/>
        <end position="978"/>
    </location>
</feature>
<feature type="compositionally biased region" description="Acidic residues" evidence="1">
    <location>
        <begin position="927"/>
        <end position="946"/>
    </location>
</feature>
<feature type="compositionally biased region" description="Polar residues" evidence="1">
    <location>
        <begin position="2151"/>
        <end position="2164"/>
    </location>
</feature>
<feature type="region of interest" description="Disordered" evidence="1">
    <location>
        <begin position="1874"/>
        <end position="1896"/>
    </location>
</feature>
<evidence type="ECO:0000256" key="1">
    <source>
        <dbReference type="SAM" id="MobiDB-lite"/>
    </source>
</evidence>
<keyword evidence="3" id="KW-1185">Reference proteome</keyword>
<feature type="compositionally biased region" description="Basic and acidic residues" evidence="1">
    <location>
        <begin position="2035"/>
        <end position="2044"/>
    </location>
</feature>
<feature type="compositionally biased region" description="Acidic residues" evidence="1">
    <location>
        <begin position="1350"/>
        <end position="1359"/>
    </location>
</feature>
<feature type="compositionally biased region" description="Acidic residues" evidence="1">
    <location>
        <begin position="1330"/>
        <end position="1342"/>
    </location>
</feature>
<feature type="compositionally biased region" description="Basic and acidic residues" evidence="1">
    <location>
        <begin position="2059"/>
        <end position="2074"/>
    </location>
</feature>
<gene>
    <name evidence="2" type="ORF">CVT26_008822</name>
</gene>
<feature type="region of interest" description="Disordered" evidence="1">
    <location>
        <begin position="1741"/>
        <end position="1805"/>
    </location>
</feature>
<feature type="region of interest" description="Disordered" evidence="1">
    <location>
        <begin position="780"/>
        <end position="1046"/>
    </location>
</feature>
<sequence length="2537" mass="275742">MSTPYQYTPRMPAPPHSTPLSASVSGFKPKTKTSRAPIQNPYDKFTQQEFDVWIGDLRFALRRALGQEDEDLVPSTGAQRREGSEFETRAEGGDGKGDADADASLRYTFYGPDPDESFADGPAEDSFAEVQARRRAKGKTRDPKDGPGFGRGDQAEPIEIVSSDEEDALEVEQSMLSVLPGEEEEEEEEEGAYDDDAEEEEEEEYAWEGGQSSSQILPPPSRQARVQVEREEDEYDEAEQDAYEGVQQVYEEEEYDEDEEENYDEEDDRDGPKPHLQVASDEIIEIADSDDEEAPAPAPVQPQPQASTTRHGPPGDEFYEDEDEEEYDDDEEEQDEEEEDEQLRVGTSHLSSRRQQHDFMRRPREYQEVPAEEEGQDEEDAEHEREHARGEREHEFVEDDDEIEEIQPVEADTSFPPRRSLSPTSPTHHHHQPVQIPDPWSGPRQYAEDFYSGGDNIRASPGGEILMDAHHLGSMDDEPVRDIVDSAARRQGLRAFPSHFPTEVHGEEDDQDPNDVQPLSQDTSFPPPQLGEFEDVEREVDLPDPWEGAKTFAEDFYSGGDVRLPPGGGGQGRVSAHWLGPGDVDYVEDLDREPGVDVRAEGEYEEESVQPLSEDTSFPPREEDPSFPSHPQPSSHLRSRSIELPDRWAGPQTYAEDFYSGGDVDVSLRNIPDYQIDPSLLTGSASYGAGADAGFGAGAGLSAGAGGDLGVDDSIENFLTPGVGTPNLSDERTSEVEEQEQEERVEDRREQAGPFVRPPQSAEAAALHFFASAAVAAQAAAAAAAASASASVTPASASPATFTPADESPVDASPAPASRRSAPIPADAEIINIDDSDEDDEQEEGERADEKAAPLQAHGAEEEDEGDDQEEDEQMLDEEGQQQGNFEVSSDIGDFEDLDFMYPEFDDPHLGLGLERGDGNVSMDVREAEEQEREEQERPEEVEEIAEASPAPEQPLQVAVEDRSAEDIEVPAVDEELAPVEPEIHVVDDDEEVTKEGEKVLSDEQEQVPEDVSPAAAAAPVSPLISEPRSHFSEAPEDLRASTGPEVVVLARTPSIEVLEHEREHEDFDLHEEDDEEVEIDELQSSDDGPVSHLPPRLRPYTHKHKHAHAHAHAHASRHVHYVLPAEVVEPETASEGTAGEREGSVVSLRSGVEVDVAGYGVGGEVKPAAGGEGVAETQVEVEAEVEQEGLLAAEATPEPTAEPEATSEVEIPPTEDADAAPVEEQRESQEEEILVDDYDFDDMYMDEPVPEPAATEAEVEPQAEAFEAPSPLAEEEEIDVEQPQQEEEDVVEVEEPTSEIVVDLADVEEQENASDVDFSVLETMHPEVVEAETAPDMEFDDGLPTPQPEPEEEPEEHEDISVEAVDYTSYPTASTSTTTQSQGQLPTPPSEAGARYVPLPPVEEEEQKKHHHVTIEEVPDEEAYIPQPEVADTIEGEMAVDTSTEEVEYIVEEVEEGATDDDADGEEYEEERVKERDISLMSVASAFESAEKWDEERDGRPEYEEPVTEGRLTEEPPDREMSLGVVSISTEAAAAFHEGRDTAEDLELEAEDEAVVTEEVQTLDAQEEEAQAEEVPPVEDEVVSEDVLTEEADISLAADHQPSPQEEDLVIEELQETSDVAEVEAEEPATELAQMEDLDGQEDLAEEGLDYIETDLTTTTDLPPVSTFEEEEEVDPADWPVNEDIQVAAVSPHRAQPEGEATDIEEPAAEEPSGPELDTDALAESTHEVVVSVPTVDPDFGWAEIPEPPMPITADPNFPDPIDHTVEGPSPTTQPADTEEAATQEGAEETAPVTVPVPPTSDAVLQPLDAGPIEPQSLLPPTVQADGLFTPAEPIDGLPSGDLMEEGQNRVLGELVQAFFWPGSPPAYMGASALGAPSGTSTPNQTQPSGSQQTLSEVPPALRMGAQPPYVPDANGVTTDDVFGDGHGTGTPSGSNVTFADMVSPGMMSVALTRGPADPHILSSDPYPYCLSTPGASVYFGNEKVGDGVETDKGEGPSTEKGSREPKSQGGSSKSSSKRKREGTSQKGKGRKASKADRRKSQVEPEVLGDETIIVKPRPKDKEKASEAAKRFPSELSQGSHASGGSLARKVLKKPASRASSVASSVPSVGSQASPTVNKPHTLSRPPQPVQPPPNTLLHAHGARKKALAQTFSQPSLKSQSRRPQAARVPAASRIAQPPSTPTHTTAPIVPVAPSPSIVPPTSVKPAPEASTSSAAPPEHPGPTATSDKATASPARQMSLPNMSTGRSTRSHCRYHRISLPKEEGGPRVCFLVPGCSLNDKELMEEEEIEDHGDATVEDSQRMIKDIESLGFSLELIGVLRQLVGLDILREQEVFYLPQPGEEVHLPRKHFARPSMSSRSAAVKDSSSYAGSPDYSGSLRSPAASNRPPDSSSTAVSGVRKQVDSEKASTVASNETETEETDSEEEPASKRVRPSPPEEEQGIMGPPTQPSDKKKIKTRRGRKPDFTYNPGEESEEQSDEEEEQSTRKRRKPAASRGVKRTRPSEATAVPEGEERESKKLRSALDTETQDQESIAT</sequence>
<feature type="compositionally biased region" description="Acidic residues" evidence="1">
    <location>
        <begin position="2417"/>
        <end position="2427"/>
    </location>
</feature>
<feature type="compositionally biased region" description="Low complexity" evidence="1">
    <location>
        <begin position="626"/>
        <end position="636"/>
    </location>
</feature>
<feature type="compositionally biased region" description="Basic and acidic residues" evidence="1">
    <location>
        <begin position="1490"/>
        <end position="1504"/>
    </location>
</feature>
<dbReference type="Proteomes" id="UP000284706">
    <property type="component" value="Unassembled WGS sequence"/>
</dbReference>
<feature type="region of interest" description="Disordered" evidence="1">
    <location>
        <begin position="716"/>
        <end position="760"/>
    </location>
</feature>
<feature type="compositionally biased region" description="Basic and acidic residues" evidence="1">
    <location>
        <begin position="2516"/>
        <end position="2525"/>
    </location>
</feature>
<feature type="compositionally biased region" description="Acidic residues" evidence="1">
    <location>
        <begin position="1069"/>
        <end position="1085"/>
    </location>
</feature>
<feature type="compositionally biased region" description="Basic and acidic residues" evidence="1">
    <location>
        <begin position="1512"/>
        <end position="1521"/>
    </location>
</feature>
<proteinExistence type="predicted"/>
<dbReference type="EMBL" id="NHYE01000870">
    <property type="protein sequence ID" value="PPR02131.1"/>
    <property type="molecule type" value="Genomic_DNA"/>
</dbReference>
<feature type="region of interest" description="Disordered" evidence="1">
    <location>
        <begin position="1658"/>
        <end position="1721"/>
    </location>
</feature>
<feature type="compositionally biased region" description="Basic residues" evidence="1">
    <location>
        <begin position="1100"/>
        <end position="1121"/>
    </location>
</feature>
<feature type="region of interest" description="Disordered" evidence="1">
    <location>
        <begin position="1455"/>
        <end position="1475"/>
    </location>
</feature>
<feature type="compositionally biased region" description="Acidic residues" evidence="1">
    <location>
        <begin position="2473"/>
        <end position="2484"/>
    </location>
</feature>
<feature type="compositionally biased region" description="Acidic residues" evidence="1">
    <location>
        <begin position="181"/>
        <end position="206"/>
    </location>
</feature>
<feature type="compositionally biased region" description="Low complexity" evidence="1">
    <location>
        <begin position="2356"/>
        <end position="2369"/>
    </location>
</feature>
<feature type="compositionally biased region" description="Acidic residues" evidence="1">
    <location>
        <begin position="1230"/>
        <end position="1250"/>
    </location>
</feature>
<dbReference type="OrthoDB" id="2804229at2759"/>
<feature type="compositionally biased region" description="Basic and acidic residues" evidence="1">
    <location>
        <begin position="592"/>
        <end position="602"/>
    </location>
</feature>
<feature type="compositionally biased region" description="Pro residues" evidence="1">
    <location>
        <begin position="2127"/>
        <end position="2136"/>
    </location>
</feature>
<feature type="compositionally biased region" description="Low complexity" evidence="1">
    <location>
        <begin position="1253"/>
        <end position="1266"/>
    </location>
</feature>
<feature type="compositionally biased region" description="Acidic residues" evidence="1">
    <location>
        <begin position="250"/>
        <end position="269"/>
    </location>
</feature>
<name>A0A409YGI7_9AGAR</name>
<feature type="region of interest" description="Disordered" evidence="1">
    <location>
        <begin position="67"/>
        <end position="463"/>
    </location>
</feature>
<accession>A0A409YGI7</accession>
<feature type="compositionally biased region" description="Basic residues" evidence="1">
    <location>
        <begin position="2488"/>
        <end position="2502"/>
    </location>
</feature>
<feature type="compositionally biased region" description="Low complexity" evidence="1">
    <location>
        <begin position="2201"/>
        <end position="2218"/>
    </location>
</feature>
<feature type="region of interest" description="Disordered" evidence="1">
    <location>
        <begin position="1560"/>
        <end position="1583"/>
    </location>
</feature>
<comment type="caution">
    <text evidence="2">The sequence shown here is derived from an EMBL/GenBank/DDBJ whole genome shotgun (WGS) entry which is preliminary data.</text>
</comment>
<dbReference type="PANTHER" id="PTHR48125">
    <property type="entry name" value="LP07818P1"/>
    <property type="match status" value="1"/>
</dbReference>
<dbReference type="InParanoid" id="A0A409YGI7"/>
<feature type="compositionally biased region" description="Basic and acidic residues" evidence="1">
    <location>
        <begin position="1028"/>
        <end position="1040"/>
    </location>
</feature>
<feature type="region of interest" description="Disordered" evidence="1">
    <location>
        <begin position="1983"/>
        <end position="2253"/>
    </location>
</feature>
<feature type="compositionally biased region" description="Polar residues" evidence="1">
    <location>
        <begin position="1879"/>
        <end position="1896"/>
    </location>
</feature>
<feature type="compositionally biased region" description="Acidic residues" evidence="1">
    <location>
        <begin position="396"/>
        <end position="407"/>
    </location>
</feature>